<sequence length="923" mass="101208">MTNAQINVLTRYRRFQRLLLFGGGLFTTLMVLLTFSLGVHERWRTHLEVLRQVFIVNRNILATQDMSVLVTPFNFYGMCSTVLILPRNGDVQVSATNPCDDSRDLEPDYLHDLVDNTYLPLQERYGDGVFSLTGIVADSDWVLVHAYSSRSIGIIIGRQVGMEGALTLITLMLMWLLLIALRLGVFSPLLKWARSVHESEKLNRILIDTVPVGLGVIALDSGEVLLCSPTMLETGERLAPVGASLPAAFIKRYDELMLEYRGQPGKPPEAFHEELSFTLRDNSRLDLSVRMARARHKGREVLVTAFADITAKIRVTEQMREARQLADSANAAKSAFLAAMSHEIRTPLNAILGNLELLSHSALDCVQRDRLNVIRASSDGLLATISDVLDFSKIEAGELCLEHIEFDALEVVSRALMMFAPVAAAKGLRLMGELGQASTQPMRGDPTRLGQVIYNLLSNAIKFTESGQVLLRMLTDESRSQLLIEVQDTGIGLSSGQLARMFQAFSQADASINRRFGGTGLGLALCSRLVQAMDGTLSVVSELGQGSRFILSLPLGACTQVPLVPRFNGQHVLLVVASHSACDYVCGVLQAWGLRVTCYSHPSQVGSEAISTASILILWGERHSWHAAEENRLVEESSWVIDCAIDGTREPLVAGRLLSVSMFGLRGLVAGLRHALQGKALAAPQNARKVLVKPLRVLVVEDNLLNRELFREQLKLLGCAPLVVANGEQALAWLDDQPFDALLTDLAMPLLDGYELARRVRQRWPDMPVLAVTAHVTMQDRRRCEKAGMLRVLGKPLSLNALAQALSEVTGTECTYYEVGQGSGLLGGQVMPDSIREMFWESCESSLAVLRQARRDGDVQQMLAELHSLSGMLGVYRMRGVSRKLIDAENGLKCGAASALAEVDRLMAELAAEINLARTAAIA</sequence>
<dbReference type="CDD" id="cd00082">
    <property type="entry name" value="HisKA"/>
    <property type="match status" value="1"/>
</dbReference>
<protein>
    <recommendedName>
        <fullName evidence="2">histidine kinase</fullName>
        <ecNumber evidence="2">2.7.13.3</ecNumber>
    </recommendedName>
</protein>
<evidence type="ECO:0000256" key="1">
    <source>
        <dbReference type="ARBA" id="ARBA00000085"/>
    </source>
</evidence>
<dbReference type="Pfam" id="PF01627">
    <property type="entry name" value="Hpt"/>
    <property type="match status" value="1"/>
</dbReference>
<proteinExistence type="predicted"/>
<dbReference type="SUPFAM" id="SSF47384">
    <property type="entry name" value="Homodimeric domain of signal transducing histidine kinase"/>
    <property type="match status" value="1"/>
</dbReference>
<dbReference type="PROSITE" id="PS50109">
    <property type="entry name" value="HIS_KIN"/>
    <property type="match status" value="1"/>
</dbReference>
<dbReference type="Gene3D" id="1.10.287.130">
    <property type="match status" value="1"/>
</dbReference>
<dbReference type="InterPro" id="IPR036641">
    <property type="entry name" value="HPT_dom_sf"/>
</dbReference>
<dbReference type="InterPro" id="IPR003594">
    <property type="entry name" value="HATPase_dom"/>
</dbReference>
<keyword evidence="3 6" id="KW-0597">Phosphoprotein</keyword>
<dbReference type="CDD" id="cd16922">
    <property type="entry name" value="HATPase_EvgS-ArcB-TorS-like"/>
    <property type="match status" value="1"/>
</dbReference>
<feature type="domain" description="Histidine kinase" evidence="8">
    <location>
        <begin position="339"/>
        <end position="557"/>
    </location>
</feature>
<evidence type="ECO:0000313" key="11">
    <source>
        <dbReference type="EMBL" id="SBW80916.1"/>
    </source>
</evidence>
<dbReference type="SMART" id="SM00387">
    <property type="entry name" value="HATPase_c"/>
    <property type="match status" value="1"/>
</dbReference>
<dbReference type="GO" id="GO:0000155">
    <property type="term" value="F:phosphorelay sensor kinase activity"/>
    <property type="evidence" value="ECO:0007669"/>
    <property type="project" value="InterPro"/>
</dbReference>
<evidence type="ECO:0000256" key="3">
    <source>
        <dbReference type="ARBA" id="ARBA00022553"/>
    </source>
</evidence>
<evidence type="ECO:0000256" key="7">
    <source>
        <dbReference type="SAM" id="Phobius"/>
    </source>
</evidence>
<dbReference type="InterPro" id="IPR011006">
    <property type="entry name" value="CheY-like_superfamily"/>
</dbReference>
<keyword evidence="7" id="KW-0812">Transmembrane</keyword>
<reference evidence="12" key="1">
    <citation type="submission" date="2016-07" db="EMBL/GenBank/DDBJ databases">
        <authorList>
            <person name="Florea S."/>
            <person name="Webb J.S."/>
            <person name="Jaromczyk J."/>
            <person name="Schardl C.L."/>
        </authorList>
    </citation>
    <scope>NUCLEOTIDE SEQUENCE [LARGE SCALE GENOMIC DNA]</scope>
    <source>
        <strain evidence="12">1YdBTEX2</strain>
    </source>
</reference>
<dbReference type="PANTHER" id="PTHR45339">
    <property type="entry name" value="HYBRID SIGNAL TRANSDUCTION HISTIDINE KINASE J"/>
    <property type="match status" value="1"/>
</dbReference>
<accession>A0A1D3JXU1</accession>
<evidence type="ECO:0000256" key="6">
    <source>
        <dbReference type="PROSITE-ProRule" id="PRU00169"/>
    </source>
</evidence>
<dbReference type="SUPFAM" id="SSF47226">
    <property type="entry name" value="Histidine-containing phosphotransfer domain, HPT domain"/>
    <property type="match status" value="1"/>
</dbReference>
<feature type="modified residue" description="Phosphohistidine" evidence="5">
    <location>
        <position position="867"/>
    </location>
</feature>
<dbReference type="Gene3D" id="3.30.565.10">
    <property type="entry name" value="Histidine kinase-like ATPase, C-terminal domain"/>
    <property type="match status" value="1"/>
</dbReference>
<dbReference type="InterPro" id="IPR008207">
    <property type="entry name" value="Sig_transdc_His_kin_Hpt_dom"/>
</dbReference>
<comment type="catalytic activity">
    <reaction evidence="1">
        <text>ATP + protein L-histidine = ADP + protein N-phospho-L-histidine.</text>
        <dbReference type="EC" id="2.7.13.3"/>
    </reaction>
</comment>
<dbReference type="SMART" id="SM00388">
    <property type="entry name" value="HisKA"/>
    <property type="match status" value="1"/>
</dbReference>
<dbReference type="AlphaFoldDB" id="A0A1D3JXU1"/>
<dbReference type="InterPro" id="IPR036097">
    <property type="entry name" value="HisK_dim/P_sf"/>
</dbReference>
<dbReference type="PROSITE" id="PS50894">
    <property type="entry name" value="HPT"/>
    <property type="match status" value="1"/>
</dbReference>
<evidence type="ECO:0000313" key="12">
    <source>
        <dbReference type="Proteomes" id="UP000245431"/>
    </source>
</evidence>
<feature type="modified residue" description="4-aspartylphosphate" evidence="6">
    <location>
        <position position="745"/>
    </location>
</feature>
<dbReference type="GO" id="GO:0005886">
    <property type="term" value="C:plasma membrane"/>
    <property type="evidence" value="ECO:0007669"/>
    <property type="project" value="UniProtKB-SubCell"/>
</dbReference>
<dbReference type="Gene3D" id="3.40.50.2300">
    <property type="match status" value="1"/>
</dbReference>
<dbReference type="PRINTS" id="PR00344">
    <property type="entry name" value="BCTRLSENSOR"/>
</dbReference>
<dbReference type="EC" id="2.7.13.3" evidence="2"/>
<dbReference type="FunFam" id="3.30.565.10:FF:000010">
    <property type="entry name" value="Sensor histidine kinase RcsC"/>
    <property type="match status" value="1"/>
</dbReference>
<name>A0A1D3JXU1_PSEVE</name>
<dbReference type="InterPro" id="IPR003661">
    <property type="entry name" value="HisK_dim/P_dom"/>
</dbReference>
<feature type="domain" description="Response regulatory" evidence="9">
    <location>
        <begin position="696"/>
        <end position="810"/>
    </location>
</feature>
<feature type="domain" description="HPt" evidence="10">
    <location>
        <begin position="828"/>
        <end position="923"/>
    </location>
</feature>
<evidence type="ECO:0000256" key="5">
    <source>
        <dbReference type="PROSITE-ProRule" id="PRU00110"/>
    </source>
</evidence>
<evidence type="ECO:0000259" key="8">
    <source>
        <dbReference type="PROSITE" id="PS50109"/>
    </source>
</evidence>
<dbReference type="InterPro" id="IPR005467">
    <property type="entry name" value="His_kinase_dom"/>
</dbReference>
<dbReference type="Gene3D" id="1.20.120.160">
    <property type="entry name" value="HPT domain"/>
    <property type="match status" value="1"/>
</dbReference>
<evidence type="ECO:0000256" key="4">
    <source>
        <dbReference type="ARBA" id="ARBA00023012"/>
    </source>
</evidence>
<dbReference type="InterPro" id="IPR036890">
    <property type="entry name" value="HATPase_C_sf"/>
</dbReference>
<feature type="transmembrane region" description="Helical" evidence="7">
    <location>
        <begin position="18"/>
        <end position="39"/>
    </location>
</feature>
<dbReference type="CDD" id="cd17546">
    <property type="entry name" value="REC_hyHK_CKI1_RcsC-like"/>
    <property type="match status" value="1"/>
</dbReference>
<gene>
    <name evidence="11" type="ORF">PVE_R1G3032</name>
</gene>
<evidence type="ECO:0000259" key="9">
    <source>
        <dbReference type="PROSITE" id="PS50110"/>
    </source>
</evidence>
<dbReference type="Pfam" id="PF00072">
    <property type="entry name" value="Response_reg"/>
    <property type="match status" value="1"/>
</dbReference>
<dbReference type="InterPro" id="IPR004358">
    <property type="entry name" value="Sig_transdc_His_kin-like_C"/>
</dbReference>
<dbReference type="EMBL" id="LT599583">
    <property type="protein sequence ID" value="SBW80916.1"/>
    <property type="molecule type" value="Genomic_DNA"/>
</dbReference>
<keyword evidence="4" id="KW-0902">Two-component regulatory system</keyword>
<dbReference type="InterPro" id="IPR001789">
    <property type="entry name" value="Sig_transdc_resp-reg_receiver"/>
</dbReference>
<dbReference type="Proteomes" id="UP000245431">
    <property type="component" value="Chromosome PVE_r1"/>
</dbReference>
<dbReference type="PROSITE" id="PS50110">
    <property type="entry name" value="RESPONSE_REGULATORY"/>
    <property type="match status" value="1"/>
</dbReference>
<dbReference type="SMART" id="SM00448">
    <property type="entry name" value="REC"/>
    <property type="match status" value="1"/>
</dbReference>
<keyword evidence="7" id="KW-1133">Transmembrane helix</keyword>
<dbReference type="SUPFAM" id="SSF52172">
    <property type="entry name" value="CheY-like"/>
    <property type="match status" value="1"/>
</dbReference>
<dbReference type="PANTHER" id="PTHR45339:SF3">
    <property type="entry name" value="HISTIDINE KINASE"/>
    <property type="match status" value="1"/>
</dbReference>
<dbReference type="GO" id="GO:0005524">
    <property type="term" value="F:ATP binding"/>
    <property type="evidence" value="ECO:0007669"/>
    <property type="project" value="UniProtKB-KW"/>
</dbReference>
<dbReference type="Pfam" id="PF02518">
    <property type="entry name" value="HATPase_c"/>
    <property type="match status" value="1"/>
</dbReference>
<evidence type="ECO:0000259" key="10">
    <source>
        <dbReference type="PROSITE" id="PS50894"/>
    </source>
</evidence>
<dbReference type="RefSeq" id="WP_017846235.1">
    <property type="nucleotide sequence ID" value="NZ_AOUH01000016.1"/>
</dbReference>
<keyword evidence="7" id="KW-0472">Membrane</keyword>
<organism evidence="11 12">
    <name type="scientific">Pseudomonas veronii 1YdBTEX2</name>
    <dbReference type="NCBI Taxonomy" id="1295141"/>
    <lineage>
        <taxon>Bacteria</taxon>
        <taxon>Pseudomonadati</taxon>
        <taxon>Pseudomonadota</taxon>
        <taxon>Gammaproteobacteria</taxon>
        <taxon>Pseudomonadales</taxon>
        <taxon>Pseudomonadaceae</taxon>
        <taxon>Pseudomonas</taxon>
    </lineage>
</organism>
<dbReference type="Pfam" id="PF00512">
    <property type="entry name" value="HisKA"/>
    <property type="match status" value="1"/>
</dbReference>
<feature type="transmembrane region" description="Helical" evidence="7">
    <location>
        <begin position="165"/>
        <end position="185"/>
    </location>
</feature>
<dbReference type="SUPFAM" id="SSF55874">
    <property type="entry name" value="ATPase domain of HSP90 chaperone/DNA topoisomerase II/histidine kinase"/>
    <property type="match status" value="1"/>
</dbReference>
<evidence type="ECO:0000256" key="2">
    <source>
        <dbReference type="ARBA" id="ARBA00012438"/>
    </source>
</evidence>